<dbReference type="Gene3D" id="1.10.630.10">
    <property type="entry name" value="Cytochrome P450"/>
    <property type="match status" value="1"/>
</dbReference>
<keyword evidence="2" id="KW-0479">Metal-binding</keyword>
<dbReference type="PROSITE" id="PS00086">
    <property type="entry name" value="CYTOCHROME_P450"/>
    <property type="match status" value="1"/>
</dbReference>
<dbReference type="PANTHER" id="PTHR46696">
    <property type="entry name" value="P450, PUTATIVE (EUROFUNG)-RELATED"/>
    <property type="match status" value="1"/>
</dbReference>
<reference evidence="3 4" key="1">
    <citation type="submission" date="2023-09" db="EMBL/GenBank/DDBJ databases">
        <title>The genome sequence of Streptomyces anthocyanicus.</title>
        <authorList>
            <person name="Mo P."/>
        </authorList>
    </citation>
    <scope>NUCLEOTIDE SEQUENCE [LARGE SCALE GENOMIC DNA]</scope>
    <source>
        <strain evidence="3 4">JCM 4387</strain>
    </source>
</reference>
<dbReference type="EMBL" id="CP134213">
    <property type="protein sequence ID" value="WND16683.1"/>
    <property type="molecule type" value="Genomic_DNA"/>
</dbReference>
<dbReference type="PRINTS" id="PR00359">
    <property type="entry name" value="BP450"/>
</dbReference>
<dbReference type="Pfam" id="PF00067">
    <property type="entry name" value="p450"/>
    <property type="match status" value="2"/>
</dbReference>
<keyword evidence="2" id="KW-0349">Heme</keyword>
<dbReference type="PRINTS" id="PR00385">
    <property type="entry name" value="P450"/>
</dbReference>
<protein>
    <submittedName>
        <fullName evidence="3">Cytochrome P450</fullName>
    </submittedName>
</protein>
<dbReference type="InterPro" id="IPR001128">
    <property type="entry name" value="Cyt_P450"/>
</dbReference>
<dbReference type="PANTHER" id="PTHR46696:SF1">
    <property type="entry name" value="CYTOCHROME P450 YJIB-RELATED"/>
    <property type="match status" value="1"/>
</dbReference>
<evidence type="ECO:0000313" key="3">
    <source>
        <dbReference type="EMBL" id="WND16683.1"/>
    </source>
</evidence>
<dbReference type="InterPro" id="IPR002397">
    <property type="entry name" value="Cyt_P450_B"/>
</dbReference>
<gene>
    <name evidence="3" type="ORF">RI060_04600</name>
</gene>
<dbReference type="InterPro" id="IPR017972">
    <property type="entry name" value="Cyt_P450_CS"/>
</dbReference>
<evidence type="ECO:0000256" key="1">
    <source>
        <dbReference type="ARBA" id="ARBA00010617"/>
    </source>
</evidence>
<sequence>MGEFVHTVTTMPMARRPGCPFDPPPELLDARRHGPISRYTFPGEKLGWLVTGFDLVRSVLADARFSARRELQLHPTVDLTGIEVAPPPPGEFLLTDRPQHSRYRKPLAGKFTVRRMRMLTEHIEQITADHLDAMEKAGPPVDLVTAFAKPIPAIVICELLGVPDRDRGFFQRQIDSIVSGETPDEDLIAAYTMTQEYLAELVAAKRADPTDDVLSDLTESDLTDEELRGVAITLLAAGFDTSANVLALGTFALLRNPSQLAALRADPGLADSAVEELLRYVSVGKTFTRTALEDVELGGQTIEAGTTVILSYNTANHDPERFPDPHALDLGRNDGGNLAFGHGVHLCLGNQLARIELRAAFTALVKRFPTLRLAVPADEIPLRPETADIHGVKCLPVAWDT</sequence>
<dbReference type="SUPFAM" id="SSF48264">
    <property type="entry name" value="Cytochrome P450"/>
    <property type="match status" value="1"/>
</dbReference>
<keyword evidence="2" id="KW-0503">Monooxygenase</keyword>
<accession>A0ABY9U1N5</accession>
<keyword evidence="4" id="KW-1185">Reference proteome</keyword>
<comment type="similarity">
    <text evidence="1 2">Belongs to the cytochrome P450 family.</text>
</comment>
<evidence type="ECO:0000256" key="2">
    <source>
        <dbReference type="RuleBase" id="RU000461"/>
    </source>
</evidence>
<dbReference type="InterPro" id="IPR036396">
    <property type="entry name" value="Cyt_P450_sf"/>
</dbReference>
<dbReference type="Proteomes" id="UP001249394">
    <property type="component" value="Chromosome"/>
</dbReference>
<dbReference type="CDD" id="cd11030">
    <property type="entry name" value="CYP105-like"/>
    <property type="match status" value="1"/>
</dbReference>
<proteinExistence type="inferred from homology"/>
<evidence type="ECO:0000313" key="4">
    <source>
        <dbReference type="Proteomes" id="UP001249394"/>
    </source>
</evidence>
<keyword evidence="2" id="KW-0408">Iron</keyword>
<organism evidence="3 4">
    <name type="scientific">Streptomyces violaceus</name>
    <name type="common">Streptomyces venezuelae</name>
    <dbReference type="NCBI Taxonomy" id="1936"/>
    <lineage>
        <taxon>Bacteria</taxon>
        <taxon>Bacillati</taxon>
        <taxon>Actinomycetota</taxon>
        <taxon>Actinomycetes</taxon>
        <taxon>Kitasatosporales</taxon>
        <taxon>Streptomycetaceae</taxon>
        <taxon>Streptomyces</taxon>
    </lineage>
</organism>
<keyword evidence="2" id="KW-0560">Oxidoreductase</keyword>
<name>A0ABY9U1N5_STRVL</name>